<dbReference type="RefSeq" id="WP_125070295.1">
    <property type="nucleotide sequence ID" value="NZ_RRZQ01000008.1"/>
</dbReference>
<evidence type="ECO:0000313" key="2">
    <source>
        <dbReference type="EMBL" id="RRN49946.1"/>
    </source>
</evidence>
<name>A0A3R8LZJ5_STRSU</name>
<keyword evidence="1" id="KW-0472">Membrane</keyword>
<reference evidence="2 3" key="1">
    <citation type="submission" date="2018-11" db="EMBL/GenBank/DDBJ databases">
        <title>Changes in penicillin susceptibility of Streptococcus suis isolates by amino acid alterations in the penicillin-binding protein.</title>
        <authorList>
            <person name="Niemann L."/>
            <person name="Eichhorn I."/>
        </authorList>
    </citation>
    <scope>NUCLEOTIDE SEQUENCE [LARGE SCALE GENOMIC DNA]</scope>
    <source>
        <strain evidence="2 3">IMT40201</strain>
    </source>
</reference>
<organism evidence="2 3">
    <name type="scientific">Streptococcus suis</name>
    <dbReference type="NCBI Taxonomy" id="1307"/>
    <lineage>
        <taxon>Bacteria</taxon>
        <taxon>Bacillati</taxon>
        <taxon>Bacillota</taxon>
        <taxon>Bacilli</taxon>
        <taxon>Lactobacillales</taxon>
        <taxon>Streptococcaceae</taxon>
        <taxon>Streptococcus</taxon>
    </lineage>
</organism>
<dbReference type="Proteomes" id="UP000281324">
    <property type="component" value="Unassembled WGS sequence"/>
</dbReference>
<evidence type="ECO:0000256" key="1">
    <source>
        <dbReference type="SAM" id="Phobius"/>
    </source>
</evidence>
<proteinExistence type="predicted"/>
<gene>
    <name evidence="2" type="ORF">EI219_05665</name>
</gene>
<accession>A0A3R8LZJ5</accession>
<sequence length="66" mass="7636">MKKNIRQALISTLIFIPLFVLFQLWGNSGADILHTISQAKFWLQLLITGAIYFLGLAYLPLIFRRK</sequence>
<evidence type="ECO:0000313" key="3">
    <source>
        <dbReference type="Proteomes" id="UP000281324"/>
    </source>
</evidence>
<keyword evidence="1" id="KW-1133">Transmembrane helix</keyword>
<protein>
    <submittedName>
        <fullName evidence="2">Uncharacterized protein</fullName>
    </submittedName>
</protein>
<comment type="caution">
    <text evidence="2">The sequence shown here is derived from an EMBL/GenBank/DDBJ whole genome shotgun (WGS) entry which is preliminary data.</text>
</comment>
<dbReference type="AlphaFoldDB" id="A0A3R8LZJ5"/>
<feature type="transmembrane region" description="Helical" evidence="1">
    <location>
        <begin position="41"/>
        <end position="63"/>
    </location>
</feature>
<dbReference type="EMBL" id="RRZQ01000008">
    <property type="protein sequence ID" value="RRN49946.1"/>
    <property type="molecule type" value="Genomic_DNA"/>
</dbReference>
<feature type="transmembrane region" description="Helical" evidence="1">
    <location>
        <begin position="7"/>
        <end position="26"/>
    </location>
</feature>
<keyword evidence="1" id="KW-0812">Transmembrane</keyword>